<dbReference type="PANTHER" id="PTHR22928:SF3">
    <property type="entry name" value="TELOMERE-ASSOCIATED PROTEIN RIF1"/>
    <property type="match status" value="1"/>
</dbReference>
<evidence type="ECO:0000313" key="8">
    <source>
        <dbReference type="EMBL" id="ORZ08279.1"/>
    </source>
</evidence>
<accession>A0A1Y2GFA6</accession>
<dbReference type="InterPro" id="IPR022031">
    <property type="entry name" value="Rif1_N"/>
</dbReference>
<evidence type="ECO:0000256" key="2">
    <source>
        <dbReference type="ARBA" id="ARBA00004574"/>
    </source>
</evidence>
<dbReference type="GO" id="GO:0000723">
    <property type="term" value="P:telomere maintenance"/>
    <property type="evidence" value="ECO:0007669"/>
    <property type="project" value="TreeGrafter"/>
</dbReference>
<dbReference type="Pfam" id="PF12231">
    <property type="entry name" value="Rif1_N"/>
    <property type="match status" value="1"/>
</dbReference>
<comment type="subcellular location">
    <subcellularLocation>
        <location evidence="2">Chromosome</location>
        <location evidence="2">Telomere</location>
    </subcellularLocation>
    <subcellularLocation>
        <location evidence="1">Nucleus</location>
    </subcellularLocation>
</comment>
<dbReference type="GeneID" id="33571291"/>
<organism evidence="8 9">
    <name type="scientific">Lobosporangium transversale</name>
    <dbReference type="NCBI Taxonomy" id="64571"/>
    <lineage>
        <taxon>Eukaryota</taxon>
        <taxon>Fungi</taxon>
        <taxon>Fungi incertae sedis</taxon>
        <taxon>Mucoromycota</taxon>
        <taxon>Mortierellomycotina</taxon>
        <taxon>Mortierellomycetes</taxon>
        <taxon>Mortierellales</taxon>
        <taxon>Mortierellaceae</taxon>
        <taxon>Lobosporangium</taxon>
    </lineage>
</organism>
<keyword evidence="3" id="KW-0158">Chromosome</keyword>
<dbReference type="Proteomes" id="UP000193648">
    <property type="component" value="Unassembled WGS sequence"/>
</dbReference>
<dbReference type="PANTHER" id="PTHR22928">
    <property type="entry name" value="TELOMERE-ASSOCIATED PROTEIN RIF1"/>
    <property type="match status" value="1"/>
</dbReference>
<dbReference type="AlphaFoldDB" id="A0A1Y2GFA6"/>
<comment type="caution">
    <text evidence="8">The sequence shown here is derived from an EMBL/GenBank/DDBJ whole genome shotgun (WGS) entry which is preliminary data.</text>
</comment>
<evidence type="ECO:0000256" key="5">
    <source>
        <dbReference type="ARBA" id="ARBA00023242"/>
    </source>
</evidence>
<dbReference type="STRING" id="64571.A0A1Y2GFA6"/>
<reference evidence="8 9" key="1">
    <citation type="submission" date="2016-07" db="EMBL/GenBank/DDBJ databases">
        <title>Pervasive Adenine N6-methylation of Active Genes in Fungi.</title>
        <authorList>
            <consortium name="DOE Joint Genome Institute"/>
            <person name="Mondo S.J."/>
            <person name="Dannebaum R.O."/>
            <person name="Kuo R.C."/>
            <person name="Labutti K."/>
            <person name="Haridas S."/>
            <person name="Kuo A."/>
            <person name="Salamov A."/>
            <person name="Ahrendt S.R."/>
            <person name="Lipzen A."/>
            <person name="Sullivan W."/>
            <person name="Andreopoulos W.B."/>
            <person name="Clum A."/>
            <person name="Lindquist E."/>
            <person name="Daum C."/>
            <person name="Ramamoorthy G.K."/>
            <person name="Gryganskyi A."/>
            <person name="Culley D."/>
            <person name="Magnuson J.K."/>
            <person name="James T.Y."/>
            <person name="O'Malley M.A."/>
            <person name="Stajich J.E."/>
            <person name="Spatafora J.W."/>
            <person name="Visel A."/>
            <person name="Grigoriev I.V."/>
        </authorList>
    </citation>
    <scope>NUCLEOTIDE SEQUENCE [LARGE SCALE GENOMIC DNA]</scope>
    <source>
        <strain evidence="8 9">NRRL 3116</strain>
    </source>
</reference>
<evidence type="ECO:0000256" key="4">
    <source>
        <dbReference type="ARBA" id="ARBA00022895"/>
    </source>
</evidence>
<dbReference type="GO" id="GO:0005634">
    <property type="term" value="C:nucleus"/>
    <property type="evidence" value="ECO:0007669"/>
    <property type="project" value="UniProtKB-SubCell"/>
</dbReference>
<proteinExistence type="predicted"/>
<dbReference type="InterPro" id="IPR011989">
    <property type="entry name" value="ARM-like"/>
</dbReference>
<evidence type="ECO:0000259" key="7">
    <source>
        <dbReference type="Pfam" id="PF12231"/>
    </source>
</evidence>
<keyword evidence="5" id="KW-0539">Nucleus</keyword>
<dbReference type="Gene3D" id="1.25.10.10">
    <property type="entry name" value="Leucine-rich Repeat Variant"/>
    <property type="match status" value="1"/>
</dbReference>
<evidence type="ECO:0000256" key="1">
    <source>
        <dbReference type="ARBA" id="ARBA00004123"/>
    </source>
</evidence>
<dbReference type="GO" id="GO:0000781">
    <property type="term" value="C:chromosome, telomeric region"/>
    <property type="evidence" value="ECO:0007669"/>
    <property type="project" value="UniProtKB-SubCell"/>
</dbReference>
<keyword evidence="6" id="KW-0131">Cell cycle</keyword>
<dbReference type="EMBL" id="MCFF01000038">
    <property type="protein sequence ID" value="ORZ08279.1"/>
    <property type="molecule type" value="Genomic_DNA"/>
</dbReference>
<dbReference type="OrthoDB" id="9976382at2759"/>
<keyword evidence="4" id="KW-0779">Telomere</keyword>
<dbReference type="InParanoid" id="A0A1Y2GFA6"/>
<sequence length="206" mass="23521">MAIPKLIEKEDPRRIQAVNEFMDDYSTEFLEVLTAKFLDANDEVYAITVWGTLVTLMGKRLQESPLLKPMLKMVEKCFNSTSSTRTEINMAAFQAWTRLIYNFAIGGHIANERPLGLMLAPIANCLFYESQKRIRLACFNTWISLFMPSVPVYQSYFILRLSQYADQVLFPQLKLAIVDESEHVRDLALRLIAALISNSGGQGMER</sequence>
<protein>
    <recommendedName>
        <fullName evidence="7">Telomere-associated protein Rif1 N-terminal domain-containing protein</fullName>
    </recommendedName>
</protein>
<feature type="domain" description="Telomere-associated protein Rif1 N-terminal" evidence="7">
    <location>
        <begin position="23"/>
        <end position="150"/>
    </location>
</feature>
<dbReference type="RefSeq" id="XP_021878362.1">
    <property type="nucleotide sequence ID" value="XM_022029448.1"/>
</dbReference>
<evidence type="ECO:0000256" key="3">
    <source>
        <dbReference type="ARBA" id="ARBA00022454"/>
    </source>
</evidence>
<gene>
    <name evidence="8" type="ORF">BCR41DRAFT_411399</name>
</gene>
<name>A0A1Y2GFA6_9FUNG</name>
<evidence type="ECO:0000256" key="6">
    <source>
        <dbReference type="ARBA" id="ARBA00023306"/>
    </source>
</evidence>
<dbReference type="SUPFAM" id="SSF48371">
    <property type="entry name" value="ARM repeat"/>
    <property type="match status" value="1"/>
</dbReference>
<evidence type="ECO:0000313" key="9">
    <source>
        <dbReference type="Proteomes" id="UP000193648"/>
    </source>
</evidence>
<dbReference type="InterPro" id="IPR016024">
    <property type="entry name" value="ARM-type_fold"/>
</dbReference>
<keyword evidence="9" id="KW-1185">Reference proteome</keyword>